<dbReference type="Pfam" id="PF02954">
    <property type="entry name" value="HTH_8"/>
    <property type="match status" value="1"/>
</dbReference>
<keyword evidence="1" id="KW-0547">Nucleotide-binding</keyword>
<dbReference type="SMART" id="SM00382">
    <property type="entry name" value="AAA"/>
    <property type="match status" value="1"/>
</dbReference>
<dbReference type="InterPro" id="IPR025662">
    <property type="entry name" value="Sigma_54_int_dom_ATP-bd_1"/>
</dbReference>
<dbReference type="InterPro" id="IPR003018">
    <property type="entry name" value="GAF"/>
</dbReference>
<feature type="compositionally biased region" description="Low complexity" evidence="6">
    <location>
        <begin position="307"/>
        <end position="328"/>
    </location>
</feature>
<dbReference type="CDD" id="cd00009">
    <property type="entry name" value="AAA"/>
    <property type="match status" value="1"/>
</dbReference>
<keyword evidence="9" id="KW-1185">Reference proteome</keyword>
<dbReference type="EMBL" id="JAVRHY010000014">
    <property type="protein sequence ID" value="MDT0619435.1"/>
    <property type="molecule type" value="Genomic_DNA"/>
</dbReference>
<keyword evidence="4" id="KW-0238">DNA-binding</keyword>
<evidence type="ECO:0000256" key="3">
    <source>
        <dbReference type="ARBA" id="ARBA00023015"/>
    </source>
</evidence>
<evidence type="ECO:0000256" key="4">
    <source>
        <dbReference type="ARBA" id="ARBA00023125"/>
    </source>
</evidence>
<evidence type="ECO:0000256" key="2">
    <source>
        <dbReference type="ARBA" id="ARBA00022840"/>
    </source>
</evidence>
<protein>
    <submittedName>
        <fullName evidence="8">Sigma-54-dependent Fis family transcriptional regulator</fullName>
    </submittedName>
</protein>
<dbReference type="InterPro" id="IPR003593">
    <property type="entry name" value="AAA+_ATPase"/>
</dbReference>
<dbReference type="Pfam" id="PF00158">
    <property type="entry name" value="Sigma54_activat"/>
    <property type="match status" value="1"/>
</dbReference>
<evidence type="ECO:0000313" key="9">
    <source>
        <dbReference type="Proteomes" id="UP001259982"/>
    </source>
</evidence>
<keyword evidence="3" id="KW-0805">Transcription regulation</keyword>
<name>A0ABU3BAD7_9GAMM</name>
<evidence type="ECO:0000256" key="5">
    <source>
        <dbReference type="ARBA" id="ARBA00023163"/>
    </source>
</evidence>
<keyword evidence="2" id="KW-0067">ATP-binding</keyword>
<accession>A0ABU3BAD7</accession>
<dbReference type="InterPro" id="IPR009057">
    <property type="entry name" value="Homeodomain-like_sf"/>
</dbReference>
<dbReference type="Gene3D" id="1.10.10.60">
    <property type="entry name" value="Homeodomain-like"/>
    <property type="match status" value="1"/>
</dbReference>
<dbReference type="PANTHER" id="PTHR32071:SF77">
    <property type="entry name" value="TRANSCRIPTIONAL REGULATORY PROTEIN"/>
    <property type="match status" value="1"/>
</dbReference>
<dbReference type="Proteomes" id="UP001259982">
    <property type="component" value="Unassembled WGS sequence"/>
</dbReference>
<organism evidence="8 9">
    <name type="scientific">Spectribacter acetivorans</name>
    <dbReference type="NCBI Taxonomy" id="3075603"/>
    <lineage>
        <taxon>Bacteria</taxon>
        <taxon>Pseudomonadati</taxon>
        <taxon>Pseudomonadota</taxon>
        <taxon>Gammaproteobacteria</taxon>
        <taxon>Salinisphaerales</taxon>
        <taxon>Salinisphaeraceae</taxon>
        <taxon>Spectribacter</taxon>
    </lineage>
</organism>
<dbReference type="Gene3D" id="3.30.450.40">
    <property type="match status" value="1"/>
</dbReference>
<evidence type="ECO:0000313" key="8">
    <source>
        <dbReference type="EMBL" id="MDT0619435.1"/>
    </source>
</evidence>
<dbReference type="PROSITE" id="PS50045">
    <property type="entry name" value="SIGMA54_INTERACT_4"/>
    <property type="match status" value="1"/>
</dbReference>
<dbReference type="SUPFAM" id="SSF52540">
    <property type="entry name" value="P-loop containing nucleoside triphosphate hydrolases"/>
    <property type="match status" value="1"/>
</dbReference>
<feature type="region of interest" description="Disordered" evidence="6">
    <location>
        <begin position="307"/>
        <end position="344"/>
    </location>
</feature>
<proteinExistence type="predicted"/>
<dbReference type="Pfam" id="PF25601">
    <property type="entry name" value="AAA_lid_14"/>
    <property type="match status" value="1"/>
</dbReference>
<dbReference type="InterPro" id="IPR058031">
    <property type="entry name" value="AAA_lid_NorR"/>
</dbReference>
<dbReference type="RefSeq" id="WP_311659868.1">
    <property type="nucleotide sequence ID" value="NZ_JAVRHY010000014.1"/>
</dbReference>
<dbReference type="InterPro" id="IPR027417">
    <property type="entry name" value="P-loop_NTPase"/>
</dbReference>
<dbReference type="InterPro" id="IPR002197">
    <property type="entry name" value="HTH_Fis"/>
</dbReference>
<dbReference type="SUPFAM" id="SSF55781">
    <property type="entry name" value="GAF domain-like"/>
    <property type="match status" value="1"/>
</dbReference>
<gene>
    <name evidence="8" type="ORF">RM531_13235</name>
</gene>
<dbReference type="InterPro" id="IPR025943">
    <property type="entry name" value="Sigma_54_int_dom_ATP-bd_2"/>
</dbReference>
<reference evidence="8 9" key="1">
    <citation type="submission" date="2023-09" db="EMBL/GenBank/DDBJ databases">
        <authorList>
            <person name="Rey-Velasco X."/>
        </authorList>
    </citation>
    <scope>NUCLEOTIDE SEQUENCE [LARGE SCALE GENOMIC DNA]</scope>
    <source>
        <strain evidence="8 9">P385</strain>
    </source>
</reference>
<dbReference type="Gene3D" id="3.40.50.300">
    <property type="entry name" value="P-loop containing nucleotide triphosphate hydrolases"/>
    <property type="match status" value="1"/>
</dbReference>
<dbReference type="PANTHER" id="PTHR32071">
    <property type="entry name" value="TRANSCRIPTIONAL REGULATORY PROTEIN"/>
    <property type="match status" value="1"/>
</dbReference>
<feature type="compositionally biased region" description="Basic and acidic residues" evidence="6">
    <location>
        <begin position="330"/>
        <end position="339"/>
    </location>
</feature>
<dbReference type="InterPro" id="IPR029016">
    <property type="entry name" value="GAF-like_dom_sf"/>
</dbReference>
<sequence length="663" mass="72047">MDRHESTIMSVARGGGFTEDGRPGKLIGGSWKRCLEDYGLDPAQIAVDVLTQRELTEHRDHIGEVIDIARAEMENLAAQIAGSGYALLLTNAEGVILSHQAEPALESNFRQAGLWDGADWSESRQGTNGIGTALIERRAVTVHCNDHFATRHTSLSCSAAPIHAPAGELLGVLDASSVQCEDSRASQMHTVALVSMSARLIEKCVFLNTYRDETVLRFHGRPEFVNLVHDGMLAVNGEGRVVAADDSAAMQLGHDDRDALVGKEISQFFDVTPSLLAQRVSEGNLTVWPIREVRRGRRYFACVRAPGRSTAGGRSAASTGRGSRLSARGGRRETDRPTLDDLQGQDPRMAFNVRCARRVVDKGVQLMIHGETGTGKEAFARAVHEAGARAEQPFVAVNCAAIPESLIESELFGYKAGAFTGARRDGMRGKILQSSGGTLFLDEIGDMPVELQTRLLRVLEEREVVPLGSEVAVPVDLNLISATHAPLKTMLADGRFREDLYYRLNGITLTLPPVRERADRDALLRAILADEAGEETVEMDEAAVGALMAYHWPGNIREMRNVLRTAVALCDEGVIRLADLPGDIGEMSGLALPVSAEQAAADTNGQTPPVAANPLECAERDAVMRALQQNRWNITNTARQLAMSRNTLYRKMKKHDIALSSGR</sequence>
<dbReference type="PROSITE" id="PS00676">
    <property type="entry name" value="SIGMA54_INTERACT_2"/>
    <property type="match status" value="1"/>
</dbReference>
<dbReference type="PROSITE" id="PS00675">
    <property type="entry name" value="SIGMA54_INTERACT_1"/>
    <property type="match status" value="1"/>
</dbReference>
<evidence type="ECO:0000259" key="7">
    <source>
        <dbReference type="PROSITE" id="PS50045"/>
    </source>
</evidence>
<dbReference type="Gene3D" id="1.10.8.60">
    <property type="match status" value="1"/>
</dbReference>
<evidence type="ECO:0000256" key="1">
    <source>
        <dbReference type="ARBA" id="ARBA00022741"/>
    </source>
</evidence>
<dbReference type="InterPro" id="IPR002078">
    <property type="entry name" value="Sigma_54_int"/>
</dbReference>
<comment type="caution">
    <text evidence="8">The sequence shown here is derived from an EMBL/GenBank/DDBJ whole genome shotgun (WGS) entry which is preliminary data.</text>
</comment>
<keyword evidence="5" id="KW-0804">Transcription</keyword>
<dbReference type="PRINTS" id="PR01590">
    <property type="entry name" value="HTHFIS"/>
</dbReference>
<dbReference type="Pfam" id="PF01590">
    <property type="entry name" value="GAF"/>
    <property type="match status" value="1"/>
</dbReference>
<feature type="domain" description="Sigma-54 factor interaction" evidence="7">
    <location>
        <begin position="342"/>
        <end position="568"/>
    </location>
</feature>
<dbReference type="SUPFAM" id="SSF46689">
    <property type="entry name" value="Homeodomain-like"/>
    <property type="match status" value="1"/>
</dbReference>
<evidence type="ECO:0000256" key="6">
    <source>
        <dbReference type="SAM" id="MobiDB-lite"/>
    </source>
</evidence>